<comment type="caution">
    <text evidence="6">The sequence shown here is derived from an EMBL/GenBank/DDBJ whole genome shotgun (WGS) entry which is preliminary data.</text>
</comment>
<evidence type="ECO:0000256" key="1">
    <source>
        <dbReference type="ARBA" id="ARBA00022723"/>
    </source>
</evidence>
<feature type="compositionally biased region" description="Low complexity" evidence="4">
    <location>
        <begin position="35"/>
        <end position="48"/>
    </location>
</feature>
<keyword evidence="3" id="KW-0862">Zinc</keyword>
<keyword evidence="1" id="KW-0479">Metal-binding</keyword>
<organism evidence="6 7">
    <name type="scientific">Colletotrichum tabaci</name>
    <dbReference type="NCBI Taxonomy" id="1209068"/>
    <lineage>
        <taxon>Eukaryota</taxon>
        <taxon>Fungi</taxon>
        <taxon>Dikarya</taxon>
        <taxon>Ascomycota</taxon>
        <taxon>Pezizomycotina</taxon>
        <taxon>Sordariomycetes</taxon>
        <taxon>Hypocreomycetidae</taxon>
        <taxon>Glomerellales</taxon>
        <taxon>Glomerellaceae</taxon>
        <taxon>Colletotrichum</taxon>
        <taxon>Colletotrichum destructivum species complex</taxon>
    </lineage>
</organism>
<dbReference type="GO" id="GO:0008270">
    <property type="term" value="F:zinc ion binding"/>
    <property type="evidence" value="ECO:0007669"/>
    <property type="project" value="UniProtKB-KW"/>
</dbReference>
<evidence type="ECO:0000256" key="3">
    <source>
        <dbReference type="ARBA" id="ARBA00022833"/>
    </source>
</evidence>
<evidence type="ECO:0000313" key="6">
    <source>
        <dbReference type="EMBL" id="KAK6212138.1"/>
    </source>
</evidence>
<dbReference type="SMART" id="SM01328">
    <property type="entry name" value="zf-3CxxC"/>
    <property type="match status" value="1"/>
</dbReference>
<proteinExistence type="predicted"/>
<dbReference type="Proteomes" id="UP001327957">
    <property type="component" value="Unassembled WGS sequence"/>
</dbReference>
<dbReference type="InterPro" id="IPR027377">
    <property type="entry name" value="ZAR1/RTP1-5-like_Znf-3CxxC"/>
</dbReference>
<name>A0AAV9T2H1_9PEZI</name>
<feature type="domain" description="3CxxC-type" evidence="5">
    <location>
        <begin position="95"/>
        <end position="194"/>
    </location>
</feature>
<gene>
    <name evidence="6" type="ORF">QIS74_10092</name>
</gene>
<evidence type="ECO:0000256" key="2">
    <source>
        <dbReference type="ARBA" id="ARBA00022771"/>
    </source>
</evidence>
<dbReference type="AlphaFoldDB" id="A0AAV9T2H1"/>
<dbReference type="EMBL" id="JASAOK010000045">
    <property type="protein sequence ID" value="KAK6212138.1"/>
    <property type="molecule type" value="Genomic_DNA"/>
</dbReference>
<keyword evidence="2" id="KW-0863">Zinc-finger</keyword>
<dbReference type="Pfam" id="PF13695">
    <property type="entry name" value="Zn_ribbon_3CxxC"/>
    <property type="match status" value="1"/>
</dbReference>
<keyword evidence="7" id="KW-1185">Reference proteome</keyword>
<evidence type="ECO:0000259" key="5">
    <source>
        <dbReference type="SMART" id="SM01328"/>
    </source>
</evidence>
<protein>
    <recommendedName>
        <fullName evidence="5">3CxxC-type domain-containing protein</fullName>
    </recommendedName>
</protein>
<feature type="region of interest" description="Disordered" evidence="4">
    <location>
        <begin position="1"/>
        <end position="61"/>
    </location>
</feature>
<evidence type="ECO:0000313" key="7">
    <source>
        <dbReference type="Proteomes" id="UP001327957"/>
    </source>
</evidence>
<reference evidence="6 7" key="1">
    <citation type="submission" date="2023-04" db="EMBL/GenBank/DDBJ databases">
        <title>Colletotrichum tabacum stain YC1 causing leaf anthracnose on Nicotiana tabacum(L.) cv.</title>
        <authorList>
            <person name="Ji Z."/>
            <person name="Wang M."/>
            <person name="Zhang J."/>
            <person name="Wang N."/>
            <person name="Zhou Z."/>
        </authorList>
    </citation>
    <scope>NUCLEOTIDE SEQUENCE [LARGE SCALE GENOMIC DNA]</scope>
    <source>
        <strain evidence="6 7">YC1</strain>
    </source>
</reference>
<accession>A0AAV9T2H1</accession>
<evidence type="ECO:0000256" key="4">
    <source>
        <dbReference type="SAM" id="MobiDB-lite"/>
    </source>
</evidence>
<sequence>MAKRKPTKPDQKSASKPDSNTVSKSDPKSAPKPNPKSASKPSPKSASKPVRETRTSFTYPSLHEAVSEAVSAEIAPPRFEEDGSKGTFNNTFSSNVMGKFTCTNRKCSNARWSSKKVAIVIRGYPGNGYDALVYNQRCRGCDGLGTFTLNKDSYVERVAYRLKRWAGIQMEPPPYTIKATPPHRNDLCEGCKQGVCKQGQGNGRGSFDF</sequence>